<sequence>MSEQNKLAEAILYGKIDEARLLLNEGEKLSGHYFENNKGQIFSSILRSKAFDLVDSLVKNGIIETDVYEYDSFDKSFFKTIATELKGDDESISFLKEFMQKIDNKNDEVKDQTLLGYCLEQGADPAIIKCLIEEGCDVRYKNNAERNFIYEVVNKRMQNTQQALAYLELLIAEGLDVNEKDIVGETPLMAAVKDRKKECLEFLLQNGADANEQDNKGNTAFYLAVNWQQDFELYKILKQYASPDFDLENNDGERILPAFIKGVGASENQIAFLLEMLNDGADIYQTGLYYSAPKSGVDWLAEKPAAVLKAVLENGNIDIDRKDDTGNTVLHKVCAFNVNYDAEAAKGIYQKVKLLLGAGADASVVNDKDETPSALAQTDNLKIKTVELLMQQKV</sequence>
<name>A0ABS8MTZ7_9FLAO</name>
<dbReference type="Proteomes" id="UP001430919">
    <property type="component" value="Unassembled WGS sequence"/>
</dbReference>
<dbReference type="RefSeq" id="WP_229989024.1">
    <property type="nucleotide sequence ID" value="NZ_JAJJMO010000001.1"/>
</dbReference>
<dbReference type="PANTHER" id="PTHR24118">
    <property type="entry name" value="POTE ANKYRIN DOMAIN"/>
    <property type="match status" value="1"/>
</dbReference>
<dbReference type="InterPro" id="IPR002110">
    <property type="entry name" value="Ankyrin_rpt"/>
</dbReference>
<keyword evidence="3" id="KW-1185">Reference proteome</keyword>
<dbReference type="Pfam" id="PF12796">
    <property type="entry name" value="Ank_2"/>
    <property type="match status" value="1"/>
</dbReference>
<evidence type="ECO:0000313" key="3">
    <source>
        <dbReference type="Proteomes" id="UP001430919"/>
    </source>
</evidence>
<dbReference type="PROSITE" id="PS50297">
    <property type="entry name" value="ANK_REP_REGION"/>
    <property type="match status" value="1"/>
</dbReference>
<evidence type="ECO:0000313" key="2">
    <source>
        <dbReference type="EMBL" id="MCC9072248.1"/>
    </source>
</evidence>
<dbReference type="SUPFAM" id="SSF48403">
    <property type="entry name" value="Ankyrin repeat"/>
    <property type="match status" value="1"/>
</dbReference>
<accession>A0ABS8MTZ7</accession>
<dbReference type="InterPro" id="IPR036770">
    <property type="entry name" value="Ankyrin_rpt-contain_sf"/>
</dbReference>
<comment type="caution">
    <text evidence="2">The sequence shown here is derived from an EMBL/GenBank/DDBJ whole genome shotgun (WGS) entry which is preliminary data.</text>
</comment>
<protein>
    <submittedName>
        <fullName evidence="2">Ankyrin repeat domain-containing protein</fullName>
    </submittedName>
</protein>
<dbReference type="EMBL" id="JAJJMO010000001">
    <property type="protein sequence ID" value="MCC9072248.1"/>
    <property type="molecule type" value="Genomic_DNA"/>
</dbReference>
<gene>
    <name evidence="2" type="ORF">LNQ49_11710</name>
</gene>
<feature type="repeat" description="ANK" evidence="1">
    <location>
        <begin position="183"/>
        <end position="215"/>
    </location>
</feature>
<reference evidence="2" key="1">
    <citation type="submission" date="2021-11" db="EMBL/GenBank/DDBJ databases">
        <title>Description of novel Flavobacterium species.</title>
        <authorList>
            <person name="Saticioglu I.B."/>
            <person name="Ay H."/>
            <person name="Altun S."/>
            <person name="Duman M."/>
        </authorList>
    </citation>
    <scope>NUCLEOTIDE SEQUENCE</scope>
    <source>
        <strain evidence="2">F-65</strain>
    </source>
</reference>
<dbReference type="PANTHER" id="PTHR24118:SF99">
    <property type="entry name" value="POTE ANKYRIN DOMAIN FAMILY MEMBER 3C-RELATED"/>
    <property type="match status" value="1"/>
</dbReference>
<proteinExistence type="predicted"/>
<evidence type="ECO:0000256" key="1">
    <source>
        <dbReference type="PROSITE-ProRule" id="PRU00023"/>
    </source>
</evidence>
<dbReference type="Gene3D" id="1.25.40.20">
    <property type="entry name" value="Ankyrin repeat-containing domain"/>
    <property type="match status" value="2"/>
</dbReference>
<dbReference type="PROSITE" id="PS50088">
    <property type="entry name" value="ANK_REPEAT"/>
    <property type="match status" value="1"/>
</dbReference>
<organism evidence="2 3">
    <name type="scientific">Flavobacterium pisciphilum</name>
    <dbReference type="NCBI Taxonomy" id="2893755"/>
    <lineage>
        <taxon>Bacteria</taxon>
        <taxon>Pseudomonadati</taxon>
        <taxon>Bacteroidota</taxon>
        <taxon>Flavobacteriia</taxon>
        <taxon>Flavobacteriales</taxon>
        <taxon>Flavobacteriaceae</taxon>
        <taxon>Flavobacterium</taxon>
    </lineage>
</organism>
<keyword evidence="1" id="KW-0040">ANK repeat</keyword>
<dbReference type="SMART" id="SM00248">
    <property type="entry name" value="ANK"/>
    <property type="match status" value="4"/>
</dbReference>